<dbReference type="PANTHER" id="PTHR17920">
    <property type="entry name" value="TRANSMEMBRANE AND COILED-COIL DOMAIN-CONTAINING PROTEIN 4 TMCO4"/>
    <property type="match status" value="1"/>
</dbReference>
<keyword evidence="4" id="KW-0472">Membrane</keyword>
<dbReference type="InterPro" id="IPR007941">
    <property type="entry name" value="DUF726"/>
</dbReference>
<sequence length="333" mass="33879">MPHSEQHLLVWESKLLVELGDSVVKALQDAGLTALQQGLQFTALGVLAAAVSLPITLVALADYIDSDWAIGCERADKAGKVLAGILLSREQGTRPVTLIGTSIGARLMFSCLEEMVRRHELWEASGKQRASPPRRGRKGGGMGGPCNAAGIIENAVLLGAPVGVSPKRWERVARVVHGRLINGYFKKDGILGLIYRIRRLSVSVAGLQPIASRAVENADLSPALSQHMQYCSRVPEIMALLQLDDCRRYARGARGGGGGTSPEAADACGDGSSGDDGSGSGDNGDGGSSGGGSGDCCIDDSDHYSPELGGGGGSGSGGGGGGASSGGGSSAAA</sequence>
<dbReference type="EMBL" id="JAFCMP010000116">
    <property type="protein sequence ID" value="KAG5185939.1"/>
    <property type="molecule type" value="Genomic_DNA"/>
</dbReference>
<feature type="compositionally biased region" description="Gly residues" evidence="5">
    <location>
        <begin position="271"/>
        <end position="294"/>
    </location>
</feature>
<keyword evidence="7" id="KW-1185">Reference proteome</keyword>
<evidence type="ECO:0000256" key="1">
    <source>
        <dbReference type="ARBA" id="ARBA00004141"/>
    </source>
</evidence>
<dbReference type="GO" id="GO:0016020">
    <property type="term" value="C:membrane"/>
    <property type="evidence" value="ECO:0007669"/>
    <property type="project" value="UniProtKB-SubCell"/>
</dbReference>
<dbReference type="Proteomes" id="UP000664859">
    <property type="component" value="Unassembled WGS sequence"/>
</dbReference>
<keyword evidence="2" id="KW-0812">Transmembrane</keyword>
<comment type="subcellular location">
    <subcellularLocation>
        <location evidence="1">Membrane</location>
        <topology evidence="1">Multi-pass membrane protein</topology>
    </subcellularLocation>
</comment>
<evidence type="ECO:0000256" key="2">
    <source>
        <dbReference type="ARBA" id="ARBA00022692"/>
    </source>
</evidence>
<evidence type="ECO:0000313" key="7">
    <source>
        <dbReference type="Proteomes" id="UP000664859"/>
    </source>
</evidence>
<proteinExistence type="predicted"/>
<reference evidence="6" key="1">
    <citation type="submission" date="2021-02" db="EMBL/GenBank/DDBJ databases">
        <title>First Annotated Genome of the Yellow-green Alga Tribonema minus.</title>
        <authorList>
            <person name="Mahan K.M."/>
        </authorList>
    </citation>
    <scope>NUCLEOTIDE SEQUENCE</scope>
    <source>
        <strain evidence="6">UTEX B ZZ1240</strain>
    </source>
</reference>
<dbReference type="OrthoDB" id="277931at2759"/>
<gene>
    <name evidence="6" type="ORF">JKP88DRAFT_207505</name>
</gene>
<organism evidence="6 7">
    <name type="scientific">Tribonema minus</name>
    <dbReference type="NCBI Taxonomy" id="303371"/>
    <lineage>
        <taxon>Eukaryota</taxon>
        <taxon>Sar</taxon>
        <taxon>Stramenopiles</taxon>
        <taxon>Ochrophyta</taxon>
        <taxon>PX clade</taxon>
        <taxon>Xanthophyceae</taxon>
        <taxon>Tribonematales</taxon>
        <taxon>Tribonemataceae</taxon>
        <taxon>Tribonema</taxon>
    </lineage>
</organism>
<dbReference type="PANTHER" id="PTHR17920:SF3">
    <property type="entry name" value="TRANSMEMBRANE AND COILED-COIL DOMAIN-CONTAINING PROTEIN 4"/>
    <property type="match status" value="1"/>
</dbReference>
<dbReference type="Pfam" id="PF05277">
    <property type="entry name" value="DUF726"/>
    <property type="match status" value="2"/>
</dbReference>
<evidence type="ECO:0000256" key="4">
    <source>
        <dbReference type="ARBA" id="ARBA00023136"/>
    </source>
</evidence>
<feature type="region of interest" description="Disordered" evidence="5">
    <location>
        <begin position="123"/>
        <end position="142"/>
    </location>
</feature>
<feature type="compositionally biased region" description="Gly residues" evidence="5">
    <location>
        <begin position="308"/>
        <end position="333"/>
    </location>
</feature>
<protein>
    <submittedName>
        <fullName evidence="6">Uncharacterized protein</fullName>
    </submittedName>
</protein>
<feature type="region of interest" description="Disordered" evidence="5">
    <location>
        <begin position="253"/>
        <end position="333"/>
    </location>
</feature>
<dbReference type="AlphaFoldDB" id="A0A835Z4D9"/>
<keyword evidence="3" id="KW-1133">Transmembrane helix</keyword>
<accession>A0A835Z4D9</accession>
<comment type="caution">
    <text evidence="6">The sequence shown here is derived from an EMBL/GenBank/DDBJ whole genome shotgun (WGS) entry which is preliminary data.</text>
</comment>
<evidence type="ECO:0000256" key="3">
    <source>
        <dbReference type="ARBA" id="ARBA00022989"/>
    </source>
</evidence>
<evidence type="ECO:0000313" key="6">
    <source>
        <dbReference type="EMBL" id="KAG5185939.1"/>
    </source>
</evidence>
<name>A0A835Z4D9_9STRA</name>
<evidence type="ECO:0000256" key="5">
    <source>
        <dbReference type="SAM" id="MobiDB-lite"/>
    </source>
</evidence>